<sequence>MVILLVQGMLLKNNGNSFAPVSCITCPVFGILEWFGNPSVGDSITVELPLPLHPSNSSDWVGIAVCVVFDSSPGFLPGYYFKIEVRSSQRYLDVLRRRYPTEMIFSNNLWVFYLPRNHPSLTNASTSHRFSFETYYFSPRGLENVKTSSIIKECRARLVYKRDLEEFSRLRYGDEAGSIGSSGSGSSDESDEPVAKRLKKV</sequence>
<evidence type="ECO:0000256" key="2">
    <source>
        <dbReference type="ARBA" id="ARBA00022737"/>
    </source>
</evidence>
<evidence type="ECO:0000313" key="5">
    <source>
        <dbReference type="EMBL" id="ONH89911.1"/>
    </source>
</evidence>
<name>A0A251MRQ2_PRUPE</name>
<dbReference type="Pfam" id="PF20160">
    <property type="entry name" value="C-JID"/>
    <property type="match status" value="1"/>
</dbReference>
<dbReference type="Gramene" id="ONH89911">
    <property type="protein sequence ID" value="ONH89911"/>
    <property type="gene ID" value="PRUPE_8G023600"/>
</dbReference>
<organism evidence="5 6">
    <name type="scientific">Prunus persica</name>
    <name type="common">Peach</name>
    <name type="synonym">Amygdalus persica</name>
    <dbReference type="NCBI Taxonomy" id="3760"/>
    <lineage>
        <taxon>Eukaryota</taxon>
        <taxon>Viridiplantae</taxon>
        <taxon>Streptophyta</taxon>
        <taxon>Embryophyta</taxon>
        <taxon>Tracheophyta</taxon>
        <taxon>Spermatophyta</taxon>
        <taxon>Magnoliopsida</taxon>
        <taxon>eudicotyledons</taxon>
        <taxon>Gunneridae</taxon>
        <taxon>Pentapetalae</taxon>
        <taxon>rosids</taxon>
        <taxon>fabids</taxon>
        <taxon>Rosales</taxon>
        <taxon>Rosaceae</taxon>
        <taxon>Amygdaloideae</taxon>
        <taxon>Amygdaleae</taxon>
        <taxon>Prunus</taxon>
    </lineage>
</organism>
<reference evidence="5 6" key="1">
    <citation type="journal article" date="2013" name="Nat. Genet.">
        <title>The high-quality draft genome of peach (Prunus persica) identifies unique patterns of genetic diversity, domestication and genome evolution.</title>
        <authorList>
            <consortium name="International Peach Genome Initiative"/>
            <person name="Verde I."/>
            <person name="Abbott A.G."/>
            <person name="Scalabrin S."/>
            <person name="Jung S."/>
            <person name="Shu S."/>
            <person name="Marroni F."/>
            <person name="Zhebentyayeva T."/>
            <person name="Dettori M.T."/>
            <person name="Grimwood J."/>
            <person name="Cattonaro F."/>
            <person name="Zuccolo A."/>
            <person name="Rossini L."/>
            <person name="Jenkins J."/>
            <person name="Vendramin E."/>
            <person name="Meisel L.A."/>
            <person name="Decroocq V."/>
            <person name="Sosinski B."/>
            <person name="Prochnik S."/>
            <person name="Mitros T."/>
            <person name="Policriti A."/>
            <person name="Cipriani G."/>
            <person name="Dondini L."/>
            <person name="Ficklin S."/>
            <person name="Goodstein D.M."/>
            <person name="Xuan P."/>
            <person name="Del Fabbro C."/>
            <person name="Aramini V."/>
            <person name="Copetti D."/>
            <person name="Gonzalez S."/>
            <person name="Horner D.S."/>
            <person name="Falchi R."/>
            <person name="Lucas S."/>
            <person name="Mica E."/>
            <person name="Maldonado J."/>
            <person name="Lazzari B."/>
            <person name="Bielenberg D."/>
            <person name="Pirona R."/>
            <person name="Miculan M."/>
            <person name="Barakat A."/>
            <person name="Testolin R."/>
            <person name="Stella A."/>
            <person name="Tartarini S."/>
            <person name="Tonutti P."/>
            <person name="Arus P."/>
            <person name="Orellana A."/>
            <person name="Wells C."/>
            <person name="Main D."/>
            <person name="Vizzotto G."/>
            <person name="Silva H."/>
            <person name="Salamini F."/>
            <person name="Schmutz J."/>
            <person name="Morgante M."/>
            <person name="Rokhsar D.S."/>
        </authorList>
    </citation>
    <scope>NUCLEOTIDE SEQUENCE [LARGE SCALE GENOMIC DNA]</scope>
    <source>
        <strain evidence="6">cv. Nemared</strain>
    </source>
</reference>
<dbReference type="EMBL" id="CM007658">
    <property type="protein sequence ID" value="ONH89911.1"/>
    <property type="molecule type" value="Genomic_DNA"/>
</dbReference>
<dbReference type="InterPro" id="IPR045344">
    <property type="entry name" value="C-JID"/>
</dbReference>
<accession>A0A251MRQ2</accession>
<feature type="compositionally biased region" description="Low complexity" evidence="3">
    <location>
        <begin position="175"/>
        <end position="187"/>
    </location>
</feature>
<gene>
    <name evidence="5" type="ORF">PRUPE_8G023600</name>
</gene>
<evidence type="ECO:0000256" key="1">
    <source>
        <dbReference type="ARBA" id="ARBA00022614"/>
    </source>
</evidence>
<evidence type="ECO:0000259" key="4">
    <source>
        <dbReference type="Pfam" id="PF20160"/>
    </source>
</evidence>
<dbReference type="Proteomes" id="UP000006882">
    <property type="component" value="Chromosome G8"/>
</dbReference>
<dbReference type="AlphaFoldDB" id="A0A251MRQ2"/>
<keyword evidence="1" id="KW-0433">Leucine-rich repeat</keyword>
<evidence type="ECO:0000313" key="6">
    <source>
        <dbReference type="Proteomes" id="UP000006882"/>
    </source>
</evidence>
<keyword evidence="6" id="KW-1185">Reference proteome</keyword>
<evidence type="ECO:0000256" key="3">
    <source>
        <dbReference type="SAM" id="MobiDB-lite"/>
    </source>
</evidence>
<proteinExistence type="predicted"/>
<feature type="domain" description="C-JID" evidence="4">
    <location>
        <begin position="33"/>
        <end position="165"/>
    </location>
</feature>
<keyword evidence="2" id="KW-0677">Repeat</keyword>
<feature type="region of interest" description="Disordered" evidence="3">
    <location>
        <begin position="174"/>
        <end position="201"/>
    </location>
</feature>
<protein>
    <recommendedName>
        <fullName evidence="4">C-JID domain-containing protein</fullName>
    </recommendedName>
</protein>